<evidence type="ECO:0000313" key="2">
    <source>
        <dbReference type="EMBL" id="NYE17956.1"/>
    </source>
</evidence>
<reference evidence="2 3" key="1">
    <citation type="submission" date="2020-07" db="EMBL/GenBank/DDBJ databases">
        <title>Sequencing the genomes of 1000 actinobacteria strains.</title>
        <authorList>
            <person name="Klenk H.-P."/>
        </authorList>
    </citation>
    <scope>NUCLEOTIDE SEQUENCE [LARGE SCALE GENOMIC DNA]</scope>
    <source>
        <strain evidence="2 3">DSM 43461</strain>
    </source>
</reference>
<dbReference type="AlphaFoldDB" id="A0A7Y9GK13"/>
<keyword evidence="3" id="KW-1185">Reference proteome</keyword>
<protein>
    <submittedName>
        <fullName evidence="2">ParB-like chromosome segregation protein Spo0J</fullName>
    </submittedName>
</protein>
<proteinExistence type="predicted"/>
<name>A0A7Y9GK13_9ACTN</name>
<organism evidence="2 3">
    <name type="scientific">Actinomadura citrea</name>
    <dbReference type="NCBI Taxonomy" id="46158"/>
    <lineage>
        <taxon>Bacteria</taxon>
        <taxon>Bacillati</taxon>
        <taxon>Actinomycetota</taxon>
        <taxon>Actinomycetes</taxon>
        <taxon>Streptosporangiales</taxon>
        <taxon>Thermomonosporaceae</taxon>
        <taxon>Actinomadura</taxon>
    </lineage>
</organism>
<dbReference type="SUPFAM" id="SSF110849">
    <property type="entry name" value="ParB/Sulfiredoxin"/>
    <property type="match status" value="1"/>
</dbReference>
<gene>
    <name evidence="2" type="ORF">BJ999_008252</name>
</gene>
<accession>A0A7Y9GK13</accession>
<evidence type="ECO:0000313" key="3">
    <source>
        <dbReference type="Proteomes" id="UP000591272"/>
    </source>
</evidence>
<sequence>MAASFGIPPEGETIRALVQERLKQAAAEDGAKITVEWRGAEQRHLYVISMPVGMLYFNPDTHRVRAQRTLDPERNQALNERPWSEEGQEYLRYLLTRDPKDPSKTDPEYAALLEELEEFGQRDPGIISPNGILVDGNTRCAALRELGKEHIRVGVLPDDTSRQDINRVELSLQLRRDKRRDYSYLNRLIAVEEELAAGRKQEDIAREFNIKLPTLQRDRWVYELINDAIDRSRTKEGIGLRLVDFEDHQEKLRELARDYATLATADPDGAERLKEARLAMVVLNLPKTTLRLAEANFYERYLEKRLPESLRSDGDEGDGSVGIPGLDDVVVPGDAADVKAVRDLTDKLLRADAARRAPGKIPPAEVSAANTIFTEAREVFETATTLAGKDARLRKRRIAVPERLTDAAEFIDQCAAEFAEARAKRALDEETFDDALIALRESLARLAKQAGRTFTSPGDGVDWLLNATKDR</sequence>
<dbReference type="InterPro" id="IPR036086">
    <property type="entry name" value="ParB/Sulfiredoxin_sf"/>
</dbReference>
<dbReference type="RefSeq" id="WP_179838222.1">
    <property type="nucleotide sequence ID" value="NZ_BMRD01000003.1"/>
</dbReference>
<evidence type="ECO:0000259" key="1">
    <source>
        <dbReference type="SMART" id="SM00470"/>
    </source>
</evidence>
<dbReference type="Proteomes" id="UP000591272">
    <property type="component" value="Unassembled WGS sequence"/>
</dbReference>
<comment type="caution">
    <text evidence="2">The sequence shown here is derived from an EMBL/GenBank/DDBJ whole genome shotgun (WGS) entry which is preliminary data.</text>
</comment>
<dbReference type="EMBL" id="JACCBT010000001">
    <property type="protein sequence ID" value="NYE17956.1"/>
    <property type="molecule type" value="Genomic_DNA"/>
</dbReference>
<feature type="domain" description="ParB-like N-terminal" evidence="1">
    <location>
        <begin position="89"/>
        <end position="172"/>
    </location>
</feature>
<dbReference type="InterPro" id="IPR003115">
    <property type="entry name" value="ParB_N"/>
</dbReference>
<dbReference type="SMART" id="SM00470">
    <property type="entry name" value="ParB"/>
    <property type="match status" value="1"/>
</dbReference>